<comment type="pathway">
    <text evidence="1 7">Amino-acid biosynthesis; L-arginine biosynthesis; N(2)-acetyl-L-ornithine from L-glutamate: step 3/4.</text>
</comment>
<evidence type="ECO:0000256" key="6">
    <source>
        <dbReference type="ARBA" id="ARBA00050557"/>
    </source>
</evidence>
<dbReference type="PANTHER" id="PTHR32338:SF10">
    <property type="entry name" value="N-ACETYL-GAMMA-GLUTAMYL-PHOSPHATE REDUCTASE, CHLOROPLASTIC-RELATED"/>
    <property type="match status" value="1"/>
</dbReference>
<dbReference type="GO" id="GO:0003942">
    <property type="term" value="F:N-acetyl-gamma-glutamyl-phosphate reductase activity"/>
    <property type="evidence" value="ECO:0007669"/>
    <property type="project" value="UniProtKB-UniRule"/>
</dbReference>
<evidence type="ECO:0000256" key="4">
    <source>
        <dbReference type="ARBA" id="ARBA00022857"/>
    </source>
</evidence>
<sequence>MKVSIIGASGYAGEELIRLLHGHPHAEIVHLTSERHTGEKISKLYPHLTHIYDNMLDSMEDVHRMAEDSDVLFIALPHGHAMKLVKAIAGLPVHIIDLGADYRFADTSVYEAWYHVPHTDPEAERVYGLAELYRDAIRGAHLIGNAGCYTTAGILALTPLVQEHLVQMDSILVDAVSGVSGAGRTPKESTHFPEFYDSFTAYGAVSHRHTPEIEQALSEQAGEPVTINFTPHLAPIARGILATCYARLADGVTGEDVDAAFTARYADEFFIRLLGRGAYASTKYVRGTNYCDISWHIDPRTHRVIVFSAIDNLVKGAAGQAIQNMNIALDLDERTGLDLVPMYP</sequence>
<evidence type="ECO:0000256" key="3">
    <source>
        <dbReference type="ARBA" id="ARBA00022605"/>
    </source>
</evidence>
<dbReference type="GO" id="GO:0070401">
    <property type="term" value="F:NADP+ binding"/>
    <property type="evidence" value="ECO:0007669"/>
    <property type="project" value="InterPro"/>
</dbReference>
<dbReference type="UniPathway" id="UPA00068">
    <property type="reaction ID" value="UER00108"/>
</dbReference>
<dbReference type="EMBL" id="ACLA01000011">
    <property type="protein sequence ID" value="EEQ48852.1"/>
    <property type="molecule type" value="Genomic_DNA"/>
</dbReference>
<dbReference type="eggNOG" id="COG0002">
    <property type="taxonomic scope" value="Bacteria"/>
</dbReference>
<evidence type="ECO:0000259" key="9">
    <source>
        <dbReference type="SMART" id="SM00859"/>
    </source>
</evidence>
<dbReference type="RefSeq" id="WP_006689614.1">
    <property type="nucleotide sequence ID" value="NZ_GG694006.1"/>
</dbReference>
<reference evidence="10 11" key="1">
    <citation type="submission" date="2009-04" db="EMBL/GenBank/DDBJ databases">
        <authorList>
            <person name="Qin X."/>
            <person name="Bachman B."/>
            <person name="Battles P."/>
            <person name="Bell A."/>
            <person name="Bess C."/>
            <person name="Bickham C."/>
            <person name="Chaboub L."/>
            <person name="Chen D."/>
            <person name="Coyle M."/>
            <person name="Deiros D.R."/>
            <person name="Dinh H."/>
            <person name="Forbes L."/>
            <person name="Fowler G."/>
            <person name="Francisco L."/>
            <person name="Fu Q."/>
            <person name="Gubbala S."/>
            <person name="Hale W."/>
            <person name="Han Y."/>
            <person name="Hemphill L."/>
            <person name="Highlander S.K."/>
            <person name="Hirani K."/>
            <person name="Hogues M."/>
            <person name="Jackson L."/>
            <person name="Jakkamsetti A."/>
            <person name="Javaid M."/>
            <person name="Jiang H."/>
            <person name="Korchina V."/>
            <person name="Kovar C."/>
            <person name="Lara F."/>
            <person name="Lee S."/>
            <person name="Mata R."/>
            <person name="Mathew T."/>
            <person name="Moen C."/>
            <person name="Morales K."/>
            <person name="Munidasa M."/>
            <person name="Nazareth L."/>
            <person name="Ngo R."/>
            <person name="Nguyen L."/>
            <person name="Okwuonu G."/>
            <person name="Ongeri F."/>
            <person name="Patil S."/>
            <person name="Petrosino J."/>
            <person name="Pham C."/>
            <person name="Pham P."/>
            <person name="Pu L.-L."/>
            <person name="Puazo M."/>
            <person name="Raj R."/>
            <person name="Reid J."/>
            <person name="Rouhana J."/>
            <person name="Saada N."/>
            <person name="Shang Y."/>
            <person name="Simmons D."/>
            <person name="Thornton R."/>
            <person name="Warren J."/>
            <person name="Weissenberger G."/>
            <person name="Zhang J."/>
            <person name="Zhang L."/>
            <person name="Zhou C."/>
            <person name="Zhu D."/>
            <person name="Muzny D."/>
            <person name="Worley K."/>
            <person name="Gibbs R."/>
        </authorList>
    </citation>
    <scope>NUCLEOTIDE SEQUENCE [LARGE SCALE GENOMIC DNA]</scope>
    <source>
        <strain evidence="10 11">ATCC 43531</strain>
    </source>
</reference>
<dbReference type="STRING" id="638302.HMPREF0908_0880"/>
<evidence type="ECO:0000313" key="11">
    <source>
        <dbReference type="Proteomes" id="UP000005309"/>
    </source>
</evidence>
<comment type="subcellular location">
    <subcellularLocation>
        <location evidence="7">Cytoplasm</location>
    </subcellularLocation>
</comment>
<dbReference type="GO" id="GO:0006526">
    <property type="term" value="P:L-arginine biosynthetic process"/>
    <property type="evidence" value="ECO:0007669"/>
    <property type="project" value="UniProtKB-UniRule"/>
</dbReference>
<comment type="caution">
    <text evidence="10">The sequence shown here is derived from an EMBL/GenBank/DDBJ whole genome shotgun (WGS) entry which is preliminary data.</text>
</comment>
<dbReference type="HAMAP" id="MF_00150">
    <property type="entry name" value="ArgC_type1"/>
    <property type="match status" value="1"/>
</dbReference>
<dbReference type="HOGENOM" id="CLU_006384_0_1_9"/>
<keyword evidence="7" id="KW-0963">Cytoplasm</keyword>
<dbReference type="SUPFAM" id="SSF51735">
    <property type="entry name" value="NAD(P)-binding Rossmann-fold domains"/>
    <property type="match status" value="1"/>
</dbReference>
<dbReference type="InterPro" id="IPR000706">
    <property type="entry name" value="AGPR_type-1"/>
</dbReference>
<dbReference type="PANTHER" id="PTHR32338">
    <property type="entry name" value="N-ACETYL-GAMMA-GLUTAMYL-PHOSPHATE REDUCTASE, CHLOROPLASTIC-RELATED-RELATED"/>
    <property type="match status" value="1"/>
</dbReference>
<evidence type="ECO:0000256" key="5">
    <source>
        <dbReference type="ARBA" id="ARBA00023002"/>
    </source>
</evidence>
<comment type="catalytic activity">
    <reaction evidence="6 7">
        <text>N-acetyl-L-glutamate 5-semialdehyde + phosphate + NADP(+) = N-acetyl-L-glutamyl 5-phosphate + NADPH + H(+)</text>
        <dbReference type="Rhea" id="RHEA:21588"/>
        <dbReference type="ChEBI" id="CHEBI:15378"/>
        <dbReference type="ChEBI" id="CHEBI:29123"/>
        <dbReference type="ChEBI" id="CHEBI:43474"/>
        <dbReference type="ChEBI" id="CHEBI:57783"/>
        <dbReference type="ChEBI" id="CHEBI:57936"/>
        <dbReference type="ChEBI" id="CHEBI:58349"/>
        <dbReference type="EC" id="1.2.1.38"/>
    </reaction>
</comment>
<dbReference type="SMART" id="SM00859">
    <property type="entry name" value="Semialdhyde_dh"/>
    <property type="match status" value="1"/>
</dbReference>
<evidence type="ECO:0000256" key="1">
    <source>
        <dbReference type="ARBA" id="ARBA00004862"/>
    </source>
</evidence>
<evidence type="ECO:0000256" key="2">
    <source>
        <dbReference type="ARBA" id="ARBA00022571"/>
    </source>
</evidence>
<dbReference type="PROSITE" id="PS01224">
    <property type="entry name" value="ARGC"/>
    <property type="match status" value="1"/>
</dbReference>
<dbReference type="SUPFAM" id="SSF55347">
    <property type="entry name" value="Glyceraldehyde-3-phosphate dehydrogenase-like, C-terminal domain"/>
    <property type="match status" value="1"/>
</dbReference>
<dbReference type="EC" id="1.2.1.38" evidence="7"/>
<evidence type="ECO:0000256" key="8">
    <source>
        <dbReference type="PROSITE-ProRule" id="PRU10010"/>
    </source>
</evidence>
<keyword evidence="11" id="KW-1185">Reference proteome</keyword>
<accession>C4V2R0</accession>
<dbReference type="CDD" id="cd23934">
    <property type="entry name" value="AGPR_1_C"/>
    <property type="match status" value="1"/>
</dbReference>
<keyword evidence="3 7" id="KW-0028">Amino-acid biosynthesis</keyword>
<evidence type="ECO:0000313" key="10">
    <source>
        <dbReference type="EMBL" id="EEQ48852.1"/>
    </source>
</evidence>
<dbReference type="Gene3D" id="3.30.360.10">
    <property type="entry name" value="Dihydrodipicolinate Reductase, domain 2"/>
    <property type="match status" value="1"/>
</dbReference>
<dbReference type="InterPro" id="IPR023013">
    <property type="entry name" value="AGPR_AS"/>
</dbReference>
<organism evidence="10 11">
    <name type="scientific">Selenomonas flueggei ATCC 43531</name>
    <dbReference type="NCBI Taxonomy" id="638302"/>
    <lineage>
        <taxon>Bacteria</taxon>
        <taxon>Bacillati</taxon>
        <taxon>Bacillota</taxon>
        <taxon>Negativicutes</taxon>
        <taxon>Selenomonadales</taxon>
        <taxon>Selenomonadaceae</taxon>
        <taxon>Selenomonas</taxon>
    </lineage>
</organism>
<comment type="function">
    <text evidence="7">Catalyzes the NADPH-dependent reduction of N-acetyl-5-glutamyl phosphate to yield N-acetyl-L-glutamate 5-semialdehyde.</text>
</comment>
<dbReference type="InterPro" id="IPR036291">
    <property type="entry name" value="NAD(P)-bd_dom_sf"/>
</dbReference>
<dbReference type="InterPro" id="IPR050085">
    <property type="entry name" value="AGPR"/>
</dbReference>
<dbReference type="InterPro" id="IPR058924">
    <property type="entry name" value="AGPR_dimerisation_dom"/>
</dbReference>
<proteinExistence type="inferred from homology"/>
<evidence type="ECO:0000256" key="7">
    <source>
        <dbReference type="HAMAP-Rule" id="MF_00150"/>
    </source>
</evidence>
<keyword evidence="5 7" id="KW-0560">Oxidoreductase</keyword>
<feature type="domain" description="Semialdehyde dehydrogenase NAD-binding" evidence="9">
    <location>
        <begin position="2"/>
        <end position="140"/>
    </location>
</feature>
<dbReference type="Proteomes" id="UP000005309">
    <property type="component" value="Unassembled WGS sequence"/>
</dbReference>
<dbReference type="InterPro" id="IPR000534">
    <property type="entry name" value="Semialdehyde_DH_NAD-bd"/>
</dbReference>
<dbReference type="AlphaFoldDB" id="C4V2R0"/>
<dbReference type="Pfam" id="PF22698">
    <property type="entry name" value="Semialdhyde_dhC_1"/>
    <property type="match status" value="1"/>
</dbReference>
<protein>
    <recommendedName>
        <fullName evidence="7">N-acetyl-gamma-glutamyl-phosphate reductase</fullName>
        <shortName evidence="7">AGPR</shortName>
        <ecNumber evidence="7">1.2.1.38</ecNumber>
    </recommendedName>
    <alternativeName>
        <fullName evidence="7">N-acetyl-glutamate semialdehyde dehydrogenase</fullName>
        <shortName evidence="7">NAGSA dehydrogenase</shortName>
    </alternativeName>
</protein>
<gene>
    <name evidence="7 10" type="primary">argC</name>
    <name evidence="10" type="ORF">HMPREF0908_0880</name>
</gene>
<comment type="similarity">
    <text evidence="7">Belongs to the NAGSA dehydrogenase family. Type 1 subfamily.</text>
</comment>
<dbReference type="NCBIfam" id="TIGR01850">
    <property type="entry name" value="argC"/>
    <property type="match status" value="1"/>
</dbReference>
<dbReference type="FunFam" id="3.30.360.10:FF:000014">
    <property type="entry name" value="N-acetyl-gamma-glutamyl-phosphate reductase"/>
    <property type="match status" value="1"/>
</dbReference>
<dbReference type="Pfam" id="PF01118">
    <property type="entry name" value="Semialdhyde_dh"/>
    <property type="match status" value="1"/>
</dbReference>
<dbReference type="GO" id="GO:0005737">
    <property type="term" value="C:cytoplasm"/>
    <property type="evidence" value="ECO:0007669"/>
    <property type="project" value="UniProtKB-SubCell"/>
</dbReference>
<name>C4V2R0_9FIRM</name>
<dbReference type="GO" id="GO:0051287">
    <property type="term" value="F:NAD binding"/>
    <property type="evidence" value="ECO:0007669"/>
    <property type="project" value="InterPro"/>
</dbReference>
<dbReference type="CDD" id="cd17895">
    <property type="entry name" value="AGPR_1_N"/>
    <property type="match status" value="1"/>
</dbReference>
<keyword evidence="2 7" id="KW-0055">Arginine biosynthesis</keyword>
<dbReference type="OrthoDB" id="9801289at2"/>
<feature type="active site" evidence="7 8">
    <location>
        <position position="148"/>
    </location>
</feature>
<keyword evidence="4 7" id="KW-0521">NADP</keyword>
<dbReference type="Gene3D" id="3.40.50.720">
    <property type="entry name" value="NAD(P)-binding Rossmann-like Domain"/>
    <property type="match status" value="1"/>
</dbReference>